<evidence type="ECO:0000313" key="11">
    <source>
        <dbReference type="EMBL" id="CRX38719.1"/>
    </source>
</evidence>
<dbReference type="InterPro" id="IPR000515">
    <property type="entry name" value="MetI-like"/>
</dbReference>
<protein>
    <recommendedName>
        <fullName evidence="9">Sulfate transport system permease protein CysT</fullName>
    </recommendedName>
</protein>
<comment type="similarity">
    <text evidence="9">Belongs to the binding-protein-dependent transport system permease family. CysTW subfamily.</text>
</comment>
<feature type="transmembrane region" description="Helical" evidence="9">
    <location>
        <begin position="213"/>
        <end position="236"/>
    </location>
</feature>
<dbReference type="PROSITE" id="PS50928">
    <property type="entry name" value="ABC_TM1"/>
    <property type="match status" value="1"/>
</dbReference>
<evidence type="ECO:0000256" key="9">
    <source>
        <dbReference type="RuleBase" id="RU366001"/>
    </source>
</evidence>
<evidence type="ECO:0000256" key="3">
    <source>
        <dbReference type="ARBA" id="ARBA00022448"/>
    </source>
</evidence>
<comment type="function">
    <text evidence="8">Part of the ABC transporter complex CysAWTP (TC 3.A.1.6.1) involved in sulfate/thiosulfate import. Probably responsible for the translocation of the substrate across the membrane.</text>
</comment>
<dbReference type="InterPro" id="IPR005667">
    <property type="entry name" value="Sulph_transpt2"/>
</dbReference>
<evidence type="ECO:0000256" key="7">
    <source>
        <dbReference type="ARBA" id="ARBA00023136"/>
    </source>
</evidence>
<dbReference type="InterPro" id="IPR035906">
    <property type="entry name" value="MetI-like_sf"/>
</dbReference>
<evidence type="ECO:0000313" key="12">
    <source>
        <dbReference type="Proteomes" id="UP000220251"/>
    </source>
</evidence>
<feature type="transmembrane region" description="Helical" evidence="9">
    <location>
        <begin position="60"/>
        <end position="87"/>
    </location>
</feature>
<dbReference type="FunFam" id="1.10.3720.10:FF:000004">
    <property type="entry name" value="Sulfate transport system permease protein CysT"/>
    <property type="match status" value="1"/>
</dbReference>
<dbReference type="CDD" id="cd06261">
    <property type="entry name" value="TM_PBP2"/>
    <property type="match status" value="1"/>
</dbReference>
<keyword evidence="6 9" id="KW-0764">Sulfate transport</keyword>
<keyword evidence="12" id="KW-1185">Reference proteome</keyword>
<dbReference type="Proteomes" id="UP000220251">
    <property type="component" value="Unassembled WGS sequence"/>
</dbReference>
<evidence type="ECO:0000259" key="10">
    <source>
        <dbReference type="PROSITE" id="PS50928"/>
    </source>
</evidence>
<keyword evidence="5 9" id="KW-1133">Transmembrane helix</keyword>
<dbReference type="NCBIfam" id="TIGR02139">
    <property type="entry name" value="permease_CysT"/>
    <property type="match status" value="1"/>
</dbReference>
<comment type="subcellular location">
    <subcellularLocation>
        <location evidence="1">Cell membrane</location>
        <topology evidence="1">Multi-pass membrane protein</topology>
    </subcellularLocation>
</comment>
<keyword evidence="7 9" id="KW-0472">Membrane</keyword>
<dbReference type="GO" id="GO:0015419">
    <property type="term" value="F:ABC-type sulfate transporter activity"/>
    <property type="evidence" value="ECO:0007669"/>
    <property type="project" value="UniProtKB-UniRule"/>
</dbReference>
<accession>A0A0H5DSG8</accession>
<feature type="transmembrane region" description="Helical" evidence="9">
    <location>
        <begin position="139"/>
        <end position="157"/>
    </location>
</feature>
<dbReference type="AlphaFoldDB" id="A0A0H5DSG8"/>
<feature type="transmembrane region" description="Helical" evidence="9">
    <location>
        <begin position="99"/>
        <end position="119"/>
    </location>
</feature>
<dbReference type="RefSeq" id="WP_098038584.1">
    <property type="nucleotide sequence ID" value="NZ_CWGJ01000019.1"/>
</dbReference>
<feature type="transmembrane region" description="Helical" evidence="9">
    <location>
        <begin position="16"/>
        <end position="40"/>
    </location>
</feature>
<evidence type="ECO:0000256" key="5">
    <source>
        <dbReference type="ARBA" id="ARBA00022989"/>
    </source>
</evidence>
<dbReference type="NCBIfam" id="TIGR00969">
    <property type="entry name" value="3a0106s02"/>
    <property type="match status" value="1"/>
</dbReference>
<gene>
    <name evidence="11" type="ORF">ELAC_1383</name>
</gene>
<comment type="function">
    <text evidence="9">Part of the ABC transporter complex (TC 3.A.1.6.1) involved in sulfate/thiosulfate import.</text>
</comment>
<comment type="subunit">
    <text evidence="2">The complex is composed of two ATP-binding proteins (CysA), two transmembrane proteins (CysT and CysW) and a solute-binding protein (CysP).</text>
</comment>
<comment type="caution">
    <text evidence="9">Lacks conserved residue(s) required for the propagation of feature annotation.</text>
</comment>
<dbReference type="EMBL" id="CWGJ01000019">
    <property type="protein sequence ID" value="CRX38719.1"/>
    <property type="molecule type" value="Genomic_DNA"/>
</dbReference>
<dbReference type="PANTHER" id="PTHR30406">
    <property type="entry name" value="SULFATE TRANSPORT SYSTEM PERMEASE PROTEIN"/>
    <property type="match status" value="1"/>
</dbReference>
<evidence type="ECO:0000256" key="4">
    <source>
        <dbReference type="ARBA" id="ARBA00022692"/>
    </source>
</evidence>
<dbReference type="GO" id="GO:0005886">
    <property type="term" value="C:plasma membrane"/>
    <property type="evidence" value="ECO:0007669"/>
    <property type="project" value="UniProtKB-SubCell"/>
</dbReference>
<evidence type="ECO:0000256" key="6">
    <source>
        <dbReference type="ARBA" id="ARBA00023032"/>
    </source>
</evidence>
<evidence type="ECO:0000256" key="8">
    <source>
        <dbReference type="ARBA" id="ARBA00025323"/>
    </source>
</evidence>
<dbReference type="Gene3D" id="1.10.3720.10">
    <property type="entry name" value="MetI-like"/>
    <property type="match status" value="1"/>
</dbReference>
<keyword evidence="3 9" id="KW-0813">Transport</keyword>
<keyword evidence="4 9" id="KW-0812">Transmembrane</keyword>
<dbReference type="PANTHER" id="PTHR30406:SF8">
    <property type="entry name" value="SULFATE TRANSPORT SYSTEM PERMEASE PROTEIN CYST"/>
    <property type="match status" value="1"/>
</dbReference>
<dbReference type="InterPro" id="IPR011865">
    <property type="entry name" value="CysT_permease"/>
</dbReference>
<sequence>MVFSPRRHSTLPGKNINLIFSIAYLSLLVLFPLGFLILSIQHVTFEDAYAILFSRRTLQALRVSFTTSIAAALIDLFIGIIIAWVLVKYRFFGKRFFDSIVDLPFAMPTAVSGIALATIYSDKGWIGSLLEAVNIKVSYTPVGILIALVFVGLPFVVRSIQPAVEALDLEMEEAAASLGASRIAIVRRVIFPQLLPSIITGFTMSLARGLGEYGSVIFIAGNIPFVSEILPLLIVIELEEFNYDAASVLAVAMLSLSFILLVTLGFLGSVIRRRYR</sequence>
<organism evidence="11 12">
    <name type="scientific">Estrella lausannensis</name>
    <dbReference type="NCBI Taxonomy" id="483423"/>
    <lineage>
        <taxon>Bacteria</taxon>
        <taxon>Pseudomonadati</taxon>
        <taxon>Chlamydiota</taxon>
        <taxon>Chlamydiia</taxon>
        <taxon>Parachlamydiales</taxon>
        <taxon>Candidatus Criblamydiaceae</taxon>
        <taxon>Estrella</taxon>
    </lineage>
</organism>
<feature type="transmembrane region" description="Helical" evidence="9">
    <location>
        <begin position="248"/>
        <end position="271"/>
    </location>
</feature>
<evidence type="ECO:0000256" key="2">
    <source>
        <dbReference type="ARBA" id="ARBA00011779"/>
    </source>
</evidence>
<name>A0A0H5DSG8_9BACT</name>
<evidence type="ECO:0000256" key="1">
    <source>
        <dbReference type="ARBA" id="ARBA00004651"/>
    </source>
</evidence>
<feature type="domain" description="ABC transmembrane type-1" evidence="10">
    <location>
        <begin position="61"/>
        <end position="264"/>
    </location>
</feature>
<dbReference type="SUPFAM" id="SSF161098">
    <property type="entry name" value="MetI-like"/>
    <property type="match status" value="1"/>
</dbReference>
<reference evidence="12" key="1">
    <citation type="submission" date="2015-06" db="EMBL/GenBank/DDBJ databases">
        <authorList>
            <person name="Bertelli C."/>
        </authorList>
    </citation>
    <scope>NUCLEOTIDE SEQUENCE [LARGE SCALE GENOMIC DNA]</scope>
    <source>
        <strain evidence="12">CRIB-30</strain>
    </source>
</reference>
<dbReference type="OrthoDB" id="9808619at2"/>
<dbReference type="Pfam" id="PF00528">
    <property type="entry name" value="BPD_transp_1"/>
    <property type="match status" value="1"/>
</dbReference>
<proteinExistence type="inferred from homology"/>